<evidence type="ECO:0000313" key="2">
    <source>
        <dbReference type="Proteomes" id="UP000821845"/>
    </source>
</evidence>
<sequence length="153" mass="16533">MKKVKKGKKLPSASSRQLREEEVTKTDKTNPDIEESAGPTYSSEQDTLGSRDRRAGNRKAKPLPNENAINAAMLQFAVDVYLELRSAVVKADATTLNLLFSPVALQTVMAMMLALSGGHTAEQLAKALHLQGIQDDDFKVAAVNTSPRGEPPS</sequence>
<keyword evidence="2" id="KW-1185">Reference proteome</keyword>
<proteinExistence type="predicted"/>
<dbReference type="EMBL" id="CM023487">
    <property type="protein sequence ID" value="KAH6926805.1"/>
    <property type="molecule type" value="Genomic_DNA"/>
</dbReference>
<gene>
    <name evidence="1" type="ORF">HPB50_022339</name>
</gene>
<protein>
    <submittedName>
        <fullName evidence="1">Uncharacterized protein</fullName>
    </submittedName>
</protein>
<evidence type="ECO:0000313" key="1">
    <source>
        <dbReference type="EMBL" id="KAH6926805.1"/>
    </source>
</evidence>
<organism evidence="1 2">
    <name type="scientific">Hyalomma asiaticum</name>
    <name type="common">Tick</name>
    <dbReference type="NCBI Taxonomy" id="266040"/>
    <lineage>
        <taxon>Eukaryota</taxon>
        <taxon>Metazoa</taxon>
        <taxon>Ecdysozoa</taxon>
        <taxon>Arthropoda</taxon>
        <taxon>Chelicerata</taxon>
        <taxon>Arachnida</taxon>
        <taxon>Acari</taxon>
        <taxon>Parasitiformes</taxon>
        <taxon>Ixodida</taxon>
        <taxon>Ixodoidea</taxon>
        <taxon>Ixodidae</taxon>
        <taxon>Hyalomminae</taxon>
        <taxon>Hyalomma</taxon>
    </lineage>
</organism>
<comment type="caution">
    <text evidence="1">The sequence shown here is derived from an EMBL/GenBank/DDBJ whole genome shotgun (WGS) entry which is preliminary data.</text>
</comment>
<name>A0ACB7RWP7_HYAAI</name>
<accession>A0ACB7RWP7</accession>
<reference evidence="1" key="1">
    <citation type="submission" date="2020-05" db="EMBL/GenBank/DDBJ databases">
        <title>Large-scale comparative analyses of tick genomes elucidate their genetic diversity and vector capacities.</title>
        <authorList>
            <person name="Jia N."/>
            <person name="Wang J."/>
            <person name="Shi W."/>
            <person name="Du L."/>
            <person name="Sun Y."/>
            <person name="Zhan W."/>
            <person name="Jiang J."/>
            <person name="Wang Q."/>
            <person name="Zhang B."/>
            <person name="Ji P."/>
            <person name="Sakyi L.B."/>
            <person name="Cui X."/>
            <person name="Yuan T."/>
            <person name="Jiang B."/>
            <person name="Yang W."/>
            <person name="Lam T.T.-Y."/>
            <person name="Chang Q."/>
            <person name="Ding S."/>
            <person name="Wang X."/>
            <person name="Zhu J."/>
            <person name="Ruan X."/>
            <person name="Zhao L."/>
            <person name="Wei J."/>
            <person name="Que T."/>
            <person name="Du C."/>
            <person name="Cheng J."/>
            <person name="Dai P."/>
            <person name="Han X."/>
            <person name="Huang E."/>
            <person name="Gao Y."/>
            <person name="Liu J."/>
            <person name="Shao H."/>
            <person name="Ye R."/>
            <person name="Li L."/>
            <person name="Wei W."/>
            <person name="Wang X."/>
            <person name="Wang C."/>
            <person name="Yang T."/>
            <person name="Huo Q."/>
            <person name="Li W."/>
            <person name="Guo W."/>
            <person name="Chen H."/>
            <person name="Zhou L."/>
            <person name="Ni X."/>
            <person name="Tian J."/>
            <person name="Zhou Y."/>
            <person name="Sheng Y."/>
            <person name="Liu T."/>
            <person name="Pan Y."/>
            <person name="Xia L."/>
            <person name="Li J."/>
            <person name="Zhao F."/>
            <person name="Cao W."/>
        </authorList>
    </citation>
    <scope>NUCLEOTIDE SEQUENCE</scope>
    <source>
        <strain evidence="1">Hyas-2018</strain>
    </source>
</reference>
<dbReference type="Proteomes" id="UP000821845">
    <property type="component" value="Chromosome 7"/>
</dbReference>